<dbReference type="GO" id="GO:0000175">
    <property type="term" value="F:3'-5'-RNA exonuclease activity"/>
    <property type="evidence" value="ECO:0007669"/>
    <property type="project" value="TreeGrafter"/>
</dbReference>
<feature type="coiled-coil region" evidence="1">
    <location>
        <begin position="278"/>
        <end position="305"/>
    </location>
</feature>
<dbReference type="PANTHER" id="PTHR12121">
    <property type="entry name" value="CARBON CATABOLITE REPRESSOR PROTEIN 4"/>
    <property type="match status" value="1"/>
</dbReference>
<dbReference type="InterPro" id="IPR050410">
    <property type="entry name" value="CCR4/nocturin_mRNA_transcr"/>
</dbReference>
<feature type="domain" description="Endonuclease/exonuclease/phosphatase" evidence="2">
    <location>
        <begin position="25"/>
        <end position="242"/>
    </location>
</feature>
<comment type="caution">
    <text evidence="3">The sequence shown here is derived from an EMBL/GenBank/DDBJ whole genome shotgun (WGS) entry which is preliminary data.</text>
</comment>
<reference evidence="3" key="1">
    <citation type="submission" date="2023-08" db="EMBL/GenBank/DDBJ databases">
        <authorList>
            <person name="Chen Y."/>
            <person name="Shah S."/>
            <person name="Dougan E. K."/>
            <person name="Thang M."/>
            <person name="Chan C."/>
        </authorList>
    </citation>
    <scope>NUCLEOTIDE SEQUENCE</scope>
</reference>
<dbReference type="AlphaFoldDB" id="A0AA36MQZ6"/>
<protein>
    <recommendedName>
        <fullName evidence="2">Endonuclease/exonuclease/phosphatase domain-containing protein</fullName>
    </recommendedName>
</protein>
<dbReference type="SUPFAM" id="SSF56219">
    <property type="entry name" value="DNase I-like"/>
    <property type="match status" value="1"/>
</dbReference>
<evidence type="ECO:0000256" key="1">
    <source>
        <dbReference type="SAM" id="Coils"/>
    </source>
</evidence>
<dbReference type="PANTHER" id="PTHR12121:SF34">
    <property type="entry name" value="PROTEIN ANGEL"/>
    <property type="match status" value="1"/>
</dbReference>
<organism evidence="3 4">
    <name type="scientific">Effrenium voratum</name>
    <dbReference type="NCBI Taxonomy" id="2562239"/>
    <lineage>
        <taxon>Eukaryota</taxon>
        <taxon>Sar</taxon>
        <taxon>Alveolata</taxon>
        <taxon>Dinophyceae</taxon>
        <taxon>Suessiales</taxon>
        <taxon>Symbiodiniaceae</taxon>
        <taxon>Effrenium</taxon>
    </lineage>
</organism>
<dbReference type="InterPro" id="IPR036691">
    <property type="entry name" value="Endo/exonu/phosph_ase_sf"/>
</dbReference>
<name>A0AA36MQZ6_9DINO</name>
<evidence type="ECO:0000259" key="2">
    <source>
        <dbReference type="Pfam" id="PF03372"/>
    </source>
</evidence>
<keyword evidence="1" id="KW-0175">Coiled coil</keyword>
<dbReference type="Pfam" id="PF03372">
    <property type="entry name" value="Exo_endo_phos"/>
    <property type="match status" value="1"/>
</dbReference>
<sequence length="340" mass="37326">MKLHRCARGGAFPGSAEGELSVLCWNLLAPSREEGAAVGRWEQRLCALLRALELYAACDVLCFQELEIGASLEPVQGFLEERGFLSVVQDREGYPVVNATFFRPWLRLTWTSSRSRILLAGLLLPSGREVCVANVHLDARRGPQREAQLGKSLLKLEQARSSYKIVCGDFNTDLTTDPLFGILRVYGLFRAPTSGLTHANGAGLDHLCAGRALQPRLVLHSGVRELRALLGRLPCEEYPSDHLPVAVRFDIVSASDWPTPRLSSPNLPSELRAAWADLAVQHTQSRNLRRQLRALEADLLHAAGEEAAAQLRSWRDAAQRAAAQTWAAACDAALAKVRAL</sequence>
<keyword evidence="4" id="KW-1185">Reference proteome</keyword>
<dbReference type="Proteomes" id="UP001178507">
    <property type="component" value="Unassembled WGS sequence"/>
</dbReference>
<evidence type="ECO:0000313" key="3">
    <source>
        <dbReference type="EMBL" id="CAJ1380822.1"/>
    </source>
</evidence>
<accession>A0AA36MQZ6</accession>
<dbReference type="InterPro" id="IPR005135">
    <property type="entry name" value="Endo/exonuclease/phosphatase"/>
</dbReference>
<evidence type="ECO:0000313" key="4">
    <source>
        <dbReference type="Proteomes" id="UP001178507"/>
    </source>
</evidence>
<gene>
    <name evidence="3" type="ORF">EVOR1521_LOCUS8666</name>
</gene>
<dbReference type="Gene3D" id="3.60.10.10">
    <property type="entry name" value="Endonuclease/exonuclease/phosphatase"/>
    <property type="match status" value="1"/>
</dbReference>
<dbReference type="EMBL" id="CAUJNA010000749">
    <property type="protein sequence ID" value="CAJ1380822.1"/>
    <property type="molecule type" value="Genomic_DNA"/>
</dbReference>
<proteinExistence type="predicted"/>